<evidence type="ECO:0000256" key="3">
    <source>
        <dbReference type="SAM" id="MobiDB-lite"/>
    </source>
</evidence>
<evidence type="ECO:0000256" key="1">
    <source>
        <dbReference type="ARBA" id="ARBA00022722"/>
    </source>
</evidence>
<feature type="coiled-coil region" evidence="2">
    <location>
        <begin position="48"/>
        <end position="138"/>
    </location>
</feature>
<name>A0A914QBJ0_9BILA</name>
<evidence type="ECO:0000313" key="5">
    <source>
        <dbReference type="WBParaSite" id="PDA_v2.g28597.t1"/>
    </source>
</evidence>
<dbReference type="InterPro" id="IPR022894">
    <property type="entry name" value="Oligoribonuclease"/>
</dbReference>
<evidence type="ECO:0000256" key="2">
    <source>
        <dbReference type="SAM" id="Coils"/>
    </source>
</evidence>
<keyword evidence="2" id="KW-0175">Coiled coil</keyword>
<dbReference type="PANTHER" id="PTHR11046:SF25">
    <property type="match status" value="1"/>
</dbReference>
<accession>A0A914QBJ0</accession>
<keyword evidence="4" id="KW-1185">Reference proteome</keyword>
<reference evidence="5" key="1">
    <citation type="submission" date="2022-11" db="UniProtKB">
        <authorList>
            <consortium name="WormBaseParasite"/>
        </authorList>
    </citation>
    <scope>IDENTIFICATION</scope>
</reference>
<dbReference type="AlphaFoldDB" id="A0A914QBJ0"/>
<keyword evidence="1" id="KW-0378">Hydrolase</keyword>
<keyword evidence="1" id="KW-0540">Nuclease</keyword>
<sequence>MMKNNTKKQWDSISLEVGDPKKWENQFKPQFGPNNEQIKYVDVLIDIVKEKNEENAELVKKIEVKNEEFKAAQENIKEKDKIIFDNLDQLQTKDYELNTLRVDYLQKEEEINDLETENQKNQAKLEQLRKLNKDKANKLNYKGFTSAAGPSKALTHEEPLPKKAKIMENGREYCMEFVMLCVQLSWLGIKDLKIPQAISIITSYFNIDVERLPDHSTVSWWCSEQVVFIDAQINEFFDNADNLTVYSDETTLSGDKLQSYIISKIINGVRTFMVVGIEQVPDKSAARSLKAFIACMKRTVDVFRNLSEDVIEEILTERLGKIVNVVGDRASTQKKWNRDLGAATGKELNEIFCQHHILSSSWDVFIDTCLQFEKVIFNNANLKSSKIKAAAEAISTNLGERSGSHQKAKEWKTWAEEHGLEHAQFPSKLGSRWNIGFSIMAVLLHHRENLLKFLQETNYKAESCFSSLIEVLKTPAYINMVRIGAAIDQVINGPWWAEIETHKHISEIHTVNAQIIEYLEKIVDMVPVFYQKFVDYLKKQFQHLTENSKINDPAFENELASAAASNKVCEQTFAIATYYRKQSASTSNVRLGYTVSAAKNNTASWYNNKTPKERKSMNVAAREARKRVRKQLKEQKKALKKELVEAQKKKQAQQVKKKTPPEATDESLDRHIGANFKQIWEDEEDEECVCSGYVKQKIDEGYILYYPASTDEDEDDVETYVSSAEFDTLIATGKIIFD</sequence>
<feature type="region of interest" description="Disordered" evidence="3">
    <location>
        <begin position="646"/>
        <end position="667"/>
    </location>
</feature>
<proteinExistence type="predicted"/>
<dbReference type="Proteomes" id="UP000887578">
    <property type="component" value="Unplaced"/>
</dbReference>
<protein>
    <submittedName>
        <fullName evidence="5">Uncharacterized protein</fullName>
    </submittedName>
</protein>
<feature type="compositionally biased region" description="Basic residues" evidence="3">
    <location>
        <begin position="649"/>
        <end position="658"/>
    </location>
</feature>
<dbReference type="WBParaSite" id="PDA_v2.g28597.t1">
    <property type="protein sequence ID" value="PDA_v2.g28597.t1"/>
    <property type="gene ID" value="PDA_v2.g28597"/>
</dbReference>
<dbReference type="GO" id="GO:0000175">
    <property type="term" value="F:3'-5'-RNA exonuclease activity"/>
    <property type="evidence" value="ECO:0007669"/>
    <property type="project" value="InterPro"/>
</dbReference>
<dbReference type="PANTHER" id="PTHR11046">
    <property type="entry name" value="OLIGORIBONUCLEASE, MITOCHONDRIAL"/>
    <property type="match status" value="1"/>
</dbReference>
<evidence type="ECO:0000313" key="4">
    <source>
        <dbReference type="Proteomes" id="UP000887578"/>
    </source>
</evidence>
<organism evidence="4 5">
    <name type="scientific">Panagrolaimus davidi</name>
    <dbReference type="NCBI Taxonomy" id="227884"/>
    <lineage>
        <taxon>Eukaryota</taxon>
        <taxon>Metazoa</taxon>
        <taxon>Ecdysozoa</taxon>
        <taxon>Nematoda</taxon>
        <taxon>Chromadorea</taxon>
        <taxon>Rhabditida</taxon>
        <taxon>Tylenchina</taxon>
        <taxon>Panagrolaimomorpha</taxon>
        <taxon>Panagrolaimoidea</taxon>
        <taxon>Panagrolaimidae</taxon>
        <taxon>Panagrolaimus</taxon>
    </lineage>
</organism>